<evidence type="ECO:0000256" key="4">
    <source>
        <dbReference type="PROSITE-ProRule" id="PRU00169"/>
    </source>
</evidence>
<dbReference type="EMBL" id="RXHU01000073">
    <property type="protein sequence ID" value="RTE06673.1"/>
    <property type="molecule type" value="Genomic_DNA"/>
</dbReference>
<keyword evidence="8" id="KW-1185">Reference proteome</keyword>
<dbReference type="SMART" id="SM00342">
    <property type="entry name" value="HTH_ARAC"/>
    <property type="match status" value="1"/>
</dbReference>
<dbReference type="Pfam" id="PF12833">
    <property type="entry name" value="HTH_18"/>
    <property type="match status" value="1"/>
</dbReference>
<proteinExistence type="predicted"/>
<dbReference type="Gene3D" id="3.40.50.2300">
    <property type="match status" value="1"/>
</dbReference>
<reference evidence="7 8" key="1">
    <citation type="submission" date="2018-12" db="EMBL/GenBank/DDBJ databases">
        <title>Bacillus ochoae sp. nov., Paenibacillus whitsoniae sp. nov., Paenibacillus spiritus sp. nov. Isolated from the Mars Exploration Rover during spacecraft assembly.</title>
        <authorList>
            <person name="Seuylemezian A."/>
            <person name="Vaishampayan P."/>
        </authorList>
    </citation>
    <scope>NUCLEOTIDE SEQUENCE [LARGE SCALE GENOMIC DNA]</scope>
    <source>
        <strain evidence="7 8">MER 54</strain>
    </source>
</reference>
<feature type="modified residue" description="4-aspartylphosphate" evidence="4">
    <location>
        <position position="54"/>
    </location>
</feature>
<dbReference type="PANTHER" id="PTHR43280">
    <property type="entry name" value="ARAC-FAMILY TRANSCRIPTIONAL REGULATOR"/>
    <property type="match status" value="1"/>
</dbReference>
<dbReference type="InterPro" id="IPR009057">
    <property type="entry name" value="Homeodomain-like_sf"/>
</dbReference>
<dbReference type="OrthoDB" id="342399at2"/>
<keyword evidence="2" id="KW-0238">DNA-binding</keyword>
<dbReference type="CDD" id="cd17536">
    <property type="entry name" value="REC_YesN-like"/>
    <property type="match status" value="1"/>
</dbReference>
<feature type="domain" description="HTH araC/xylS-type" evidence="5">
    <location>
        <begin position="433"/>
        <end position="531"/>
    </location>
</feature>
<accession>A0A3S0AM18</accession>
<dbReference type="AlphaFoldDB" id="A0A3S0AM18"/>
<keyword evidence="1" id="KW-0805">Transcription regulation</keyword>
<dbReference type="InterPro" id="IPR018060">
    <property type="entry name" value="HTH_AraC"/>
</dbReference>
<dbReference type="PROSITE" id="PS01124">
    <property type="entry name" value="HTH_ARAC_FAMILY_2"/>
    <property type="match status" value="1"/>
</dbReference>
<dbReference type="RefSeq" id="WP_126143512.1">
    <property type="nucleotide sequence ID" value="NZ_RXHU01000073.1"/>
</dbReference>
<dbReference type="InterPro" id="IPR011006">
    <property type="entry name" value="CheY-like_superfamily"/>
</dbReference>
<evidence type="ECO:0000256" key="3">
    <source>
        <dbReference type="ARBA" id="ARBA00023163"/>
    </source>
</evidence>
<organism evidence="7 8">
    <name type="scientific">Paenibacillus whitsoniae</name>
    <dbReference type="NCBI Taxonomy" id="2496558"/>
    <lineage>
        <taxon>Bacteria</taxon>
        <taxon>Bacillati</taxon>
        <taxon>Bacillota</taxon>
        <taxon>Bacilli</taxon>
        <taxon>Bacillales</taxon>
        <taxon>Paenibacillaceae</taxon>
        <taxon>Paenibacillus</taxon>
    </lineage>
</organism>
<dbReference type="GO" id="GO:0000160">
    <property type="term" value="P:phosphorelay signal transduction system"/>
    <property type="evidence" value="ECO:0007669"/>
    <property type="project" value="InterPro"/>
</dbReference>
<dbReference type="GO" id="GO:0003700">
    <property type="term" value="F:DNA-binding transcription factor activity"/>
    <property type="evidence" value="ECO:0007669"/>
    <property type="project" value="InterPro"/>
</dbReference>
<dbReference type="InterPro" id="IPR020449">
    <property type="entry name" value="Tscrpt_reg_AraC-type_HTH"/>
</dbReference>
<dbReference type="Pfam" id="PF00072">
    <property type="entry name" value="Response_reg"/>
    <property type="match status" value="1"/>
</dbReference>
<dbReference type="Pfam" id="PF17853">
    <property type="entry name" value="GGDEF_2"/>
    <property type="match status" value="1"/>
</dbReference>
<name>A0A3S0AM18_9BACL</name>
<evidence type="ECO:0000259" key="6">
    <source>
        <dbReference type="PROSITE" id="PS50110"/>
    </source>
</evidence>
<dbReference type="PRINTS" id="PR00032">
    <property type="entry name" value="HTHARAC"/>
</dbReference>
<dbReference type="Proteomes" id="UP000276128">
    <property type="component" value="Unassembled WGS sequence"/>
</dbReference>
<feature type="domain" description="Response regulatory" evidence="6">
    <location>
        <begin position="2"/>
        <end position="119"/>
    </location>
</feature>
<dbReference type="SUPFAM" id="SSF46689">
    <property type="entry name" value="Homeodomain-like"/>
    <property type="match status" value="2"/>
</dbReference>
<evidence type="ECO:0000259" key="5">
    <source>
        <dbReference type="PROSITE" id="PS01124"/>
    </source>
</evidence>
<dbReference type="SMART" id="SM00448">
    <property type="entry name" value="REC"/>
    <property type="match status" value="1"/>
</dbReference>
<dbReference type="Gene3D" id="1.10.10.60">
    <property type="entry name" value="Homeodomain-like"/>
    <property type="match status" value="2"/>
</dbReference>
<dbReference type="InterPro" id="IPR018062">
    <property type="entry name" value="HTH_AraC-typ_CS"/>
</dbReference>
<dbReference type="PANTHER" id="PTHR43280:SF28">
    <property type="entry name" value="HTH-TYPE TRANSCRIPTIONAL ACTIVATOR RHAS"/>
    <property type="match status" value="1"/>
</dbReference>
<dbReference type="PROSITE" id="PS50110">
    <property type="entry name" value="RESPONSE_REGULATORY"/>
    <property type="match status" value="1"/>
</dbReference>
<dbReference type="InterPro" id="IPR001789">
    <property type="entry name" value="Sig_transdc_resp-reg_receiver"/>
</dbReference>
<dbReference type="InterPro" id="IPR041522">
    <property type="entry name" value="CdaR_GGDEF"/>
</dbReference>
<dbReference type="GO" id="GO:0043565">
    <property type="term" value="F:sequence-specific DNA binding"/>
    <property type="evidence" value="ECO:0007669"/>
    <property type="project" value="InterPro"/>
</dbReference>
<gene>
    <name evidence="7" type="ORF">EJQ19_22630</name>
</gene>
<keyword evidence="3" id="KW-0804">Transcription</keyword>
<evidence type="ECO:0000313" key="8">
    <source>
        <dbReference type="Proteomes" id="UP000276128"/>
    </source>
</evidence>
<dbReference type="PROSITE" id="PS00041">
    <property type="entry name" value="HTH_ARAC_FAMILY_1"/>
    <property type="match status" value="1"/>
</dbReference>
<evidence type="ECO:0000313" key="7">
    <source>
        <dbReference type="EMBL" id="RTE06673.1"/>
    </source>
</evidence>
<keyword evidence="4" id="KW-0597">Phosphoprotein</keyword>
<evidence type="ECO:0000256" key="2">
    <source>
        <dbReference type="ARBA" id="ARBA00023125"/>
    </source>
</evidence>
<evidence type="ECO:0000256" key="1">
    <source>
        <dbReference type="ARBA" id="ARBA00023015"/>
    </source>
</evidence>
<sequence length="535" mass="61460">MKIFLIDDEKGLVEGLTKLIGRYIPECEVVGHAYNGVEGAALIMENQPDIVLTDIRMPQADGLDMIQSLKNQGCRSKFIILSGYADFEYARKGIQLGVQFYLNKPVEEDELRDCVYRVMAAIHEERAKAREVDTLKQEVHSRLMESLLRDLLDAGGDPSDHEEELLRLTGIPHDKMKYVCALLEFERYAYGALPSSSAFKESELEPVYLQIDQVLEQYNGVYRFRYAPTQLAVMVMQRDSMLTIDELHHSFDRLKETLHREQKLNVTIGIGTVQGSAAGISTSFEEARHALSYMLINGKGSVIPYSEVLHVVKRRLPVPEETLVKLESNLDKMDEPGCIAVIQDIFRQMSVEHGLSPADFKMQCLNILLSSIRQMSFQPWQMDDFLGRHIPSLDEMSKFRTLTELEAWMIEVVRAILALKQEFNIPQKKDVIAEIKDYVAAHYSESISLAELSARFFLNPYYLSQLFKQKTGDTYLNYLAQIRVNKSKELLEKTDLKVYEICEKVGYTDTQYFSRLFEKMTGVKPSEYRKNLYRS</sequence>
<dbReference type="SUPFAM" id="SSF52172">
    <property type="entry name" value="CheY-like"/>
    <property type="match status" value="1"/>
</dbReference>
<protein>
    <submittedName>
        <fullName evidence="7">Response regulator</fullName>
    </submittedName>
</protein>
<comment type="caution">
    <text evidence="7">The sequence shown here is derived from an EMBL/GenBank/DDBJ whole genome shotgun (WGS) entry which is preliminary data.</text>
</comment>